<dbReference type="InterPro" id="IPR056884">
    <property type="entry name" value="NPHP3-like_N"/>
</dbReference>
<keyword evidence="4" id="KW-1185">Reference proteome</keyword>
<dbReference type="AlphaFoldDB" id="A0AA37GIA5"/>
<proteinExistence type="predicted"/>
<accession>A0AA37GIA5</accession>
<protein>
    <recommendedName>
        <fullName evidence="2">Nephrocystin 3-like N-terminal domain-containing protein</fullName>
    </recommendedName>
</protein>
<evidence type="ECO:0000313" key="4">
    <source>
        <dbReference type="Proteomes" id="UP001055172"/>
    </source>
</evidence>
<feature type="domain" description="Nephrocystin 3-like N-terminal" evidence="2">
    <location>
        <begin position="3"/>
        <end position="46"/>
    </location>
</feature>
<reference evidence="3 4" key="1">
    <citation type="submission" date="2021-07" db="EMBL/GenBank/DDBJ databases">
        <title>Genome data of Colletotrichum spaethianum.</title>
        <authorList>
            <person name="Utami Y.D."/>
            <person name="Hiruma K."/>
        </authorList>
    </citation>
    <scope>NUCLEOTIDE SEQUENCE [LARGE SCALE GENOMIC DNA]</scope>
    <source>
        <strain evidence="3 4">MAFF 242679</strain>
    </source>
</reference>
<dbReference type="EMBL" id="BPPX01000007">
    <property type="protein sequence ID" value="GJC81440.1"/>
    <property type="molecule type" value="Genomic_DNA"/>
</dbReference>
<name>A0AA37GIA5_9PEZI</name>
<evidence type="ECO:0000256" key="1">
    <source>
        <dbReference type="ARBA" id="ARBA00022737"/>
    </source>
</evidence>
<evidence type="ECO:0000313" key="3">
    <source>
        <dbReference type="EMBL" id="GJC81440.1"/>
    </source>
</evidence>
<evidence type="ECO:0000259" key="2">
    <source>
        <dbReference type="Pfam" id="PF24883"/>
    </source>
</evidence>
<comment type="caution">
    <text evidence="3">The sequence shown here is derived from an EMBL/GenBank/DDBJ whole genome shotgun (WGS) entry which is preliminary data.</text>
</comment>
<dbReference type="Proteomes" id="UP001055172">
    <property type="component" value="Unassembled WGS sequence"/>
</dbReference>
<keyword evidence="1" id="KW-0677">Repeat</keyword>
<gene>
    <name evidence="3" type="ORF">ColLi_04278</name>
</gene>
<dbReference type="Pfam" id="PF24883">
    <property type="entry name" value="NPHP3_N"/>
    <property type="match status" value="1"/>
</dbReference>
<sequence length="164" mass="19031">MRHPRKIYIVLDALDECTVRGKLINWVNSIVSNPDFYHVHLLATSRPEEEFQRSIPIWIGEESCIRFNKESVTADIRSYVKNRLETSPEFKKWLSFPSVLRRIEEEVGDKADGMYSHRPASFLASKFSLTTRPGSDGQLASLIRLKRVWTVKELKMHSKPCPEI</sequence>
<organism evidence="3 4">
    <name type="scientific">Colletotrichum liriopes</name>
    <dbReference type="NCBI Taxonomy" id="708192"/>
    <lineage>
        <taxon>Eukaryota</taxon>
        <taxon>Fungi</taxon>
        <taxon>Dikarya</taxon>
        <taxon>Ascomycota</taxon>
        <taxon>Pezizomycotina</taxon>
        <taxon>Sordariomycetes</taxon>
        <taxon>Hypocreomycetidae</taxon>
        <taxon>Glomerellales</taxon>
        <taxon>Glomerellaceae</taxon>
        <taxon>Colletotrichum</taxon>
        <taxon>Colletotrichum spaethianum species complex</taxon>
    </lineage>
</organism>
<dbReference type="PANTHER" id="PTHR10039">
    <property type="entry name" value="AMELOGENIN"/>
    <property type="match status" value="1"/>
</dbReference>